<organism evidence="3 4">
    <name type="scientific">Symbiodinium natans</name>
    <dbReference type="NCBI Taxonomy" id="878477"/>
    <lineage>
        <taxon>Eukaryota</taxon>
        <taxon>Sar</taxon>
        <taxon>Alveolata</taxon>
        <taxon>Dinophyceae</taxon>
        <taxon>Suessiales</taxon>
        <taxon>Symbiodiniaceae</taxon>
        <taxon>Symbiodinium</taxon>
    </lineage>
</organism>
<keyword evidence="2" id="KW-0812">Transmembrane</keyword>
<evidence type="ECO:0000313" key="3">
    <source>
        <dbReference type="EMBL" id="CAE7378805.1"/>
    </source>
</evidence>
<sequence length="426" mass="46449">MEGVELAQLARPAAAENPSRTVADMSRMPDSALRRTRQVRIRQAKVATAVYTLVRVAANIWASGFTFDGLARPLVTGLGAYWFLNNENHDWDKSRMQVWAWRLILLLAFPGCDQSVVACLRSVVDVVKLMSLWEILCLITQMHVTSLKLQALGWRLSSSCLSRSLPVGFGISAAATLRADDFAHRFCLVLFLVVLLWQCCCLLCVAGRACMMSPRDKNIRGAASALLVSSLLIVAGPALSFVAISSLSQSENLGRITPLKFELTIFGSKIFQVLSALVLSGMLVKHTRENAERAFATLADLYGFSLTSTSSPITFRGGIDEDASDCIVSFPGRYGMKWDGIASMASGQKDVCSTACVFLPDAASGLGVHVMDPDTPGKCWCHCLYGHMDATTYLSVCDMFELTPKQLQSRRESAEAMGDVLCRGAY</sequence>
<dbReference type="EMBL" id="CAJNDS010002218">
    <property type="protein sequence ID" value="CAE7378805.1"/>
    <property type="molecule type" value="Genomic_DNA"/>
</dbReference>
<feature type="region of interest" description="Disordered" evidence="1">
    <location>
        <begin position="7"/>
        <end position="27"/>
    </location>
</feature>
<dbReference type="Proteomes" id="UP000604046">
    <property type="component" value="Unassembled WGS sequence"/>
</dbReference>
<comment type="caution">
    <text evidence="3">The sequence shown here is derived from an EMBL/GenBank/DDBJ whole genome shotgun (WGS) entry which is preliminary data.</text>
</comment>
<proteinExistence type="predicted"/>
<keyword evidence="2" id="KW-0472">Membrane</keyword>
<keyword evidence="2" id="KW-1133">Transmembrane helix</keyword>
<feature type="transmembrane region" description="Helical" evidence="2">
    <location>
        <begin position="264"/>
        <end position="284"/>
    </location>
</feature>
<evidence type="ECO:0000256" key="1">
    <source>
        <dbReference type="SAM" id="MobiDB-lite"/>
    </source>
</evidence>
<protein>
    <submittedName>
        <fullName evidence="3">Uncharacterized protein</fullName>
    </submittedName>
</protein>
<feature type="transmembrane region" description="Helical" evidence="2">
    <location>
        <begin position="222"/>
        <end position="244"/>
    </location>
</feature>
<name>A0A812Q0W8_9DINO</name>
<keyword evidence="4" id="KW-1185">Reference proteome</keyword>
<reference evidence="3" key="1">
    <citation type="submission" date="2021-02" db="EMBL/GenBank/DDBJ databases">
        <authorList>
            <person name="Dougan E. K."/>
            <person name="Rhodes N."/>
            <person name="Thang M."/>
            <person name="Chan C."/>
        </authorList>
    </citation>
    <scope>NUCLEOTIDE SEQUENCE</scope>
</reference>
<accession>A0A812Q0W8</accession>
<dbReference type="AlphaFoldDB" id="A0A812Q0W8"/>
<feature type="transmembrane region" description="Helical" evidence="2">
    <location>
        <begin position="188"/>
        <end position="210"/>
    </location>
</feature>
<evidence type="ECO:0000313" key="4">
    <source>
        <dbReference type="Proteomes" id="UP000604046"/>
    </source>
</evidence>
<evidence type="ECO:0000256" key="2">
    <source>
        <dbReference type="SAM" id="Phobius"/>
    </source>
</evidence>
<gene>
    <name evidence="3" type="ORF">SNAT2548_LOCUS20683</name>
</gene>